<keyword evidence="1" id="KW-0732">Signal</keyword>
<dbReference type="Proteomes" id="UP000784294">
    <property type="component" value="Unassembled WGS sequence"/>
</dbReference>
<organism evidence="2 3">
    <name type="scientific">Protopolystoma xenopodis</name>
    <dbReference type="NCBI Taxonomy" id="117903"/>
    <lineage>
        <taxon>Eukaryota</taxon>
        <taxon>Metazoa</taxon>
        <taxon>Spiralia</taxon>
        <taxon>Lophotrochozoa</taxon>
        <taxon>Platyhelminthes</taxon>
        <taxon>Monogenea</taxon>
        <taxon>Polyopisthocotylea</taxon>
        <taxon>Polystomatidea</taxon>
        <taxon>Polystomatidae</taxon>
        <taxon>Protopolystoma</taxon>
    </lineage>
</organism>
<reference evidence="2" key="1">
    <citation type="submission" date="2018-11" db="EMBL/GenBank/DDBJ databases">
        <authorList>
            <consortium name="Pathogen Informatics"/>
        </authorList>
    </citation>
    <scope>NUCLEOTIDE SEQUENCE</scope>
</reference>
<evidence type="ECO:0000313" key="2">
    <source>
        <dbReference type="EMBL" id="VEL08605.1"/>
    </source>
</evidence>
<protein>
    <submittedName>
        <fullName evidence="2">Uncharacterized protein</fullName>
    </submittedName>
</protein>
<keyword evidence="3" id="KW-1185">Reference proteome</keyword>
<feature type="chain" id="PRO_5019328059" evidence="1">
    <location>
        <begin position="26"/>
        <end position="162"/>
    </location>
</feature>
<accession>A0A448WCY8</accession>
<name>A0A448WCY8_9PLAT</name>
<evidence type="ECO:0000256" key="1">
    <source>
        <dbReference type="SAM" id="SignalP"/>
    </source>
</evidence>
<gene>
    <name evidence="2" type="ORF">PXEA_LOCUS2045</name>
</gene>
<sequence length="162" mass="18247">MCPYGEFTVASSHLLFALFPFPSVADPAMVSCPDLPHGPGDQFIIFLVDRFHEADPDRRLEQDQPLVWLLRLTRLTDDAGETFVNVPSPQFDPGDYHAHHRLRASSFLKFGGLEEASSSGLWCQRIDSAAGIWTTLFPRFQNNLKMRRSGRPRGSIRPDSFG</sequence>
<evidence type="ECO:0000313" key="3">
    <source>
        <dbReference type="Proteomes" id="UP000784294"/>
    </source>
</evidence>
<proteinExistence type="predicted"/>
<dbReference type="EMBL" id="CAAALY010004347">
    <property type="protein sequence ID" value="VEL08605.1"/>
    <property type="molecule type" value="Genomic_DNA"/>
</dbReference>
<feature type="signal peptide" evidence="1">
    <location>
        <begin position="1"/>
        <end position="25"/>
    </location>
</feature>
<dbReference type="AlphaFoldDB" id="A0A448WCY8"/>
<comment type="caution">
    <text evidence="2">The sequence shown here is derived from an EMBL/GenBank/DDBJ whole genome shotgun (WGS) entry which is preliminary data.</text>
</comment>